<evidence type="ECO:0000256" key="6">
    <source>
        <dbReference type="ARBA" id="ARBA00022737"/>
    </source>
</evidence>
<comment type="similarity">
    <text evidence="2">Belongs to the RLP family.</text>
</comment>
<dbReference type="PANTHER" id="PTHR27004">
    <property type="entry name" value="RECEPTOR-LIKE PROTEIN 12 ISOFORM X1"/>
    <property type="match status" value="1"/>
</dbReference>
<evidence type="ECO:0000256" key="1">
    <source>
        <dbReference type="ARBA" id="ARBA00004251"/>
    </source>
</evidence>
<dbReference type="Gene3D" id="3.80.10.10">
    <property type="entry name" value="Ribonuclease Inhibitor"/>
    <property type="match status" value="4"/>
</dbReference>
<keyword evidence="9" id="KW-0675">Receptor</keyword>
<dbReference type="Pfam" id="PF13855">
    <property type="entry name" value="LRR_8"/>
    <property type="match status" value="1"/>
</dbReference>
<protein>
    <recommendedName>
        <fullName evidence="12">Leucine-rich repeat-containing N-terminal plant-type domain-containing protein</fullName>
    </recommendedName>
</protein>
<accession>A0A199U9X7</accession>
<dbReference type="InterPro" id="IPR001611">
    <property type="entry name" value="Leu-rich_rpt"/>
</dbReference>
<keyword evidence="6" id="KW-0677">Repeat</keyword>
<dbReference type="PANTHER" id="PTHR27004:SF456">
    <property type="entry name" value="LEUCINE-RICH REPEAT-CONTAINING N-TERMINAL PLANT-TYPE DOMAIN-CONTAINING PROTEIN"/>
    <property type="match status" value="1"/>
</dbReference>
<organism evidence="11">
    <name type="scientific">Manihot esculenta</name>
    <name type="common">Cassava</name>
    <name type="synonym">Jatropha manihot</name>
    <dbReference type="NCBI Taxonomy" id="3983"/>
    <lineage>
        <taxon>Eukaryota</taxon>
        <taxon>Viridiplantae</taxon>
        <taxon>Streptophyta</taxon>
        <taxon>Embryophyta</taxon>
        <taxon>Tracheophyta</taxon>
        <taxon>Spermatophyta</taxon>
        <taxon>Magnoliopsida</taxon>
        <taxon>eudicotyledons</taxon>
        <taxon>Gunneridae</taxon>
        <taxon>Pentapetalae</taxon>
        <taxon>rosids</taxon>
        <taxon>fabids</taxon>
        <taxon>Malpighiales</taxon>
        <taxon>Euphorbiaceae</taxon>
        <taxon>Crotonoideae</taxon>
        <taxon>Manihoteae</taxon>
        <taxon>Manihot</taxon>
    </lineage>
</organism>
<dbReference type="SUPFAM" id="SSF52058">
    <property type="entry name" value="L domain-like"/>
    <property type="match status" value="1"/>
</dbReference>
<reference evidence="11" key="1">
    <citation type="submission" date="2016-02" db="EMBL/GenBank/DDBJ databases">
        <title>WGS assembly of Manihot esculenta.</title>
        <authorList>
            <person name="Bredeson J.V."/>
            <person name="Prochnik S.E."/>
            <person name="Lyons J.B."/>
            <person name="Schmutz J."/>
            <person name="Grimwood J."/>
            <person name="Vrebalov J."/>
            <person name="Bart R.S."/>
            <person name="Amuge T."/>
            <person name="Ferguson M.E."/>
            <person name="Green R."/>
            <person name="Putnam N."/>
            <person name="Stites J."/>
            <person name="Rounsley S."/>
            <person name="Rokhsar D.S."/>
        </authorList>
    </citation>
    <scope>NUCLEOTIDE SEQUENCE [LARGE SCALE GENOMIC DNA]</scope>
    <source>
        <tissue evidence="11">Leaf</tissue>
    </source>
</reference>
<comment type="subcellular location">
    <subcellularLocation>
        <location evidence="1">Cell membrane</location>
        <topology evidence="1">Single-pass type I membrane protein</topology>
    </subcellularLocation>
</comment>
<dbReference type="STRING" id="3983.A0A199U9X7"/>
<dbReference type="SMART" id="SM00369">
    <property type="entry name" value="LRR_TYP"/>
    <property type="match status" value="6"/>
</dbReference>
<evidence type="ECO:0000256" key="8">
    <source>
        <dbReference type="ARBA" id="ARBA00023136"/>
    </source>
</evidence>
<dbReference type="InterPro" id="IPR032675">
    <property type="entry name" value="LRR_dom_sf"/>
</dbReference>
<evidence type="ECO:0000256" key="5">
    <source>
        <dbReference type="ARBA" id="ARBA00022692"/>
    </source>
</evidence>
<gene>
    <name evidence="11" type="ORF">MANES_S103700</name>
</gene>
<dbReference type="GO" id="GO:0005886">
    <property type="term" value="C:plasma membrane"/>
    <property type="evidence" value="ECO:0007669"/>
    <property type="project" value="UniProtKB-SubCell"/>
</dbReference>
<keyword evidence="10" id="KW-0325">Glycoprotein</keyword>
<evidence type="ECO:0000256" key="10">
    <source>
        <dbReference type="ARBA" id="ARBA00023180"/>
    </source>
</evidence>
<keyword evidence="7" id="KW-1133">Transmembrane helix</keyword>
<keyword evidence="4" id="KW-0433">Leucine-rich repeat</keyword>
<dbReference type="AlphaFoldDB" id="A0A199U9X7"/>
<evidence type="ECO:0000256" key="7">
    <source>
        <dbReference type="ARBA" id="ARBA00022989"/>
    </source>
</evidence>
<dbReference type="SUPFAM" id="SSF52047">
    <property type="entry name" value="RNI-like"/>
    <property type="match status" value="1"/>
</dbReference>
<keyword evidence="8" id="KW-0472">Membrane</keyword>
<name>A0A199U9X7_MANES</name>
<evidence type="ECO:0000256" key="2">
    <source>
        <dbReference type="ARBA" id="ARBA00009592"/>
    </source>
</evidence>
<dbReference type="FunFam" id="3.80.10.10:FF:000213">
    <property type="entry name" value="Tyrosine-sulfated glycopeptide receptor 1"/>
    <property type="match status" value="2"/>
</dbReference>
<dbReference type="PROSITE" id="PS51450">
    <property type="entry name" value="LRR"/>
    <property type="match status" value="1"/>
</dbReference>
<evidence type="ECO:0008006" key="12">
    <source>
        <dbReference type="Google" id="ProtNLM"/>
    </source>
</evidence>
<keyword evidence="5" id="KW-0812">Transmembrane</keyword>
<evidence type="ECO:0000256" key="3">
    <source>
        <dbReference type="ARBA" id="ARBA00022475"/>
    </source>
</evidence>
<dbReference type="EMBL" id="KV451523">
    <property type="protein sequence ID" value="OAY21258.1"/>
    <property type="molecule type" value="Genomic_DNA"/>
</dbReference>
<proteinExistence type="inferred from homology"/>
<dbReference type="PRINTS" id="PR00019">
    <property type="entry name" value="LEURICHRPT"/>
</dbReference>
<dbReference type="Pfam" id="PF00560">
    <property type="entry name" value="LRR_1"/>
    <property type="match status" value="9"/>
</dbReference>
<evidence type="ECO:0000313" key="11">
    <source>
        <dbReference type="EMBL" id="OAY21258.1"/>
    </source>
</evidence>
<evidence type="ECO:0000256" key="4">
    <source>
        <dbReference type="ARBA" id="ARBA00022614"/>
    </source>
</evidence>
<evidence type="ECO:0000256" key="9">
    <source>
        <dbReference type="ARBA" id="ARBA00023170"/>
    </source>
</evidence>
<sequence length="832" mass="93751">MISISYNQLQGQVPKSLANCSSLQLVDFGNNQITDTFPSWLGNLVELRILILRSNHFYGVIDQKPKTKGFPSLRIIDLSGNGFVGKLPMVYLDMWEAMKTIQANHMMYMGENIRPNFTDVDTYYGEYDYSMTMFNNGVKLEYDKIQDIFLAIDPSTSRFEGKIPKIIGNLKGLNLLNLSNNLLKGHIPPSLASLGSLEGLDLSKNKLSRRIPPELAQLTFLAFFNVSYNELEGPIPQGKQFDTFQSNQYEGNLGLCGAPLTKKCEDFGDSPPFFPTSDYESIALECKPSDLRRCTYYQTKSINNLTSLSSLYLSSNKLQGSIPINFSRLNQLEFLDLHSNTLPGLLDLSSLFQLNQTLGLASCNLTHFPNFLQNQHGLEYLDLSSNSLQAQIPSWMCSISTNSMDFLNLSHNLLTGFEQNPVIFHWAQIRNLDLRSNQLQGSLPLPPPSTISYLISHNQLTGELSPLICNLFSLEILDLSFNNLSRQLPHCLSNFSDLSMLDLRRNNFHGIIPAAWRDDCKLRMISISYNQLQGKVPKSLDNCSSLQLVDFGNNQITDTFPSWLGNLSELRILILRSNHFYGVIDPKPKTKGFPSLRIIDLSGNSFVRKLPSVYLDMWEAMKTIQANHMTYMGENIRPNFTDVDTYYGEYDYSMTMFNKGVKLEYDKIQDIFLAIDFSNNRFDGKIPEIIGNLKGLNLLNLSNNLLKGHIPPSLASLGSLEGLDLSKNKLSRKIPPELAQLTFLAFFNVSYNELEGPIPQGKQFDTFQSNQCEGNLGLCGAPLTKKCEDFGDSPPFFPTSDYESIALECKPSDLRRCTYYQTNSVSTNSKLL</sequence>
<keyword evidence="3" id="KW-1003">Cell membrane</keyword>
<dbReference type="InterPro" id="IPR003591">
    <property type="entry name" value="Leu-rich_rpt_typical-subtyp"/>
</dbReference>